<dbReference type="AlphaFoldDB" id="A0A2G9S4D2"/>
<evidence type="ECO:0000313" key="2">
    <source>
        <dbReference type="Proteomes" id="UP000228934"/>
    </source>
</evidence>
<sequence length="92" mass="10606">MCVLGLPFSYNLWVSASITVGLHHMWALPTTVCMQLQPAYKCLLLQTDLHPTRDFDISITFPRSQPFFLHQGIECFRLHSHRSLYQTPVICS</sequence>
<name>A0A2G9S4D2_AQUCT</name>
<dbReference type="Proteomes" id="UP000228934">
    <property type="component" value="Unassembled WGS sequence"/>
</dbReference>
<proteinExistence type="predicted"/>
<keyword evidence="2" id="KW-1185">Reference proteome</keyword>
<protein>
    <submittedName>
        <fullName evidence="1">Uncharacterized protein</fullName>
    </submittedName>
</protein>
<evidence type="ECO:0000313" key="1">
    <source>
        <dbReference type="EMBL" id="PIO34992.1"/>
    </source>
</evidence>
<reference evidence="2" key="1">
    <citation type="journal article" date="2017" name="Nat. Commun.">
        <title>The North American bullfrog draft genome provides insight into hormonal regulation of long noncoding RNA.</title>
        <authorList>
            <person name="Hammond S.A."/>
            <person name="Warren R.L."/>
            <person name="Vandervalk B.P."/>
            <person name="Kucuk E."/>
            <person name="Khan H."/>
            <person name="Gibb E.A."/>
            <person name="Pandoh P."/>
            <person name="Kirk H."/>
            <person name="Zhao Y."/>
            <person name="Jones M."/>
            <person name="Mungall A.J."/>
            <person name="Coope R."/>
            <person name="Pleasance S."/>
            <person name="Moore R.A."/>
            <person name="Holt R.A."/>
            <person name="Round J.M."/>
            <person name="Ohora S."/>
            <person name="Walle B.V."/>
            <person name="Veldhoen N."/>
            <person name="Helbing C.C."/>
            <person name="Birol I."/>
        </authorList>
    </citation>
    <scope>NUCLEOTIDE SEQUENCE [LARGE SCALE GENOMIC DNA]</scope>
</reference>
<gene>
    <name evidence="1" type="ORF">AB205_0015610</name>
</gene>
<organism evidence="1 2">
    <name type="scientific">Aquarana catesbeiana</name>
    <name type="common">American bullfrog</name>
    <name type="synonym">Rana catesbeiana</name>
    <dbReference type="NCBI Taxonomy" id="8400"/>
    <lineage>
        <taxon>Eukaryota</taxon>
        <taxon>Metazoa</taxon>
        <taxon>Chordata</taxon>
        <taxon>Craniata</taxon>
        <taxon>Vertebrata</taxon>
        <taxon>Euteleostomi</taxon>
        <taxon>Amphibia</taxon>
        <taxon>Batrachia</taxon>
        <taxon>Anura</taxon>
        <taxon>Neobatrachia</taxon>
        <taxon>Ranoidea</taxon>
        <taxon>Ranidae</taxon>
        <taxon>Aquarana</taxon>
    </lineage>
</organism>
<accession>A0A2G9S4D2</accession>
<dbReference type="EMBL" id="KV929445">
    <property type="protein sequence ID" value="PIO34992.1"/>
    <property type="molecule type" value="Genomic_DNA"/>
</dbReference>